<dbReference type="RefSeq" id="WP_154653772.1">
    <property type="nucleotide sequence ID" value="NZ_JAURUP010000006.1"/>
</dbReference>
<gene>
    <name evidence="1" type="ORF">J2S24_000867</name>
</gene>
<keyword evidence="2" id="KW-1185">Reference proteome</keyword>
<evidence type="ECO:0000313" key="1">
    <source>
        <dbReference type="EMBL" id="MDP9750399.1"/>
    </source>
</evidence>
<sequence>MEKEIHKYFIKRLKEEGVRILPEHYPKLKTREEVDEWIYVIKKSFENFFEEKGGEKNE</sequence>
<proteinExistence type="predicted"/>
<comment type="caution">
    <text evidence="1">The sequence shown here is derived from an EMBL/GenBank/DDBJ whole genome shotgun (WGS) entry which is preliminary data.</text>
</comment>
<protein>
    <submittedName>
        <fullName evidence="1">Nuclease with TOPRIM domain</fullName>
    </submittedName>
</protein>
<organism evidence="1 2">
    <name type="scientific">Thermoanaerobacter pentosaceus</name>
    <dbReference type="NCBI Taxonomy" id="694059"/>
    <lineage>
        <taxon>Bacteria</taxon>
        <taxon>Bacillati</taxon>
        <taxon>Bacillota</taxon>
        <taxon>Clostridia</taxon>
        <taxon>Thermoanaerobacterales</taxon>
        <taxon>Thermoanaerobacteraceae</taxon>
        <taxon>Thermoanaerobacter</taxon>
    </lineage>
</organism>
<dbReference type="Proteomes" id="UP001223886">
    <property type="component" value="Unassembled WGS sequence"/>
</dbReference>
<reference evidence="1 2" key="1">
    <citation type="submission" date="2023-07" db="EMBL/GenBank/DDBJ databases">
        <title>Genomic Encyclopedia of Type Strains, Phase IV (KMG-IV): sequencing the most valuable type-strain genomes for metagenomic binning, comparative biology and taxonomic classification.</title>
        <authorList>
            <person name="Goeker M."/>
        </authorList>
    </citation>
    <scope>NUCLEOTIDE SEQUENCE [LARGE SCALE GENOMIC DNA]</scope>
    <source>
        <strain evidence="1 2">DSM 25963</strain>
    </source>
</reference>
<name>A0ABT9M2P0_9THEO</name>
<accession>A0ABT9M2P0</accession>
<dbReference type="EMBL" id="JAURUP010000006">
    <property type="protein sequence ID" value="MDP9750399.1"/>
    <property type="molecule type" value="Genomic_DNA"/>
</dbReference>
<evidence type="ECO:0000313" key="2">
    <source>
        <dbReference type="Proteomes" id="UP001223886"/>
    </source>
</evidence>